<dbReference type="AlphaFoldDB" id="A0A0F8A064"/>
<evidence type="ECO:0000256" key="1">
    <source>
        <dbReference type="SAM" id="MobiDB-lite"/>
    </source>
</evidence>
<sequence length="431" mass="48054">MASQQDLQDSLAAIPAVNSFEHTLFVRLDNCQREQPIGSTVRPSFEPEPERGPDFTPFCVPEREPQVRQLPPTRLLLFQQFLPESLVEDWVGYTNNSPRPGPEGPKQQHSQENSWTDTSLGEVFIWVAILIYMGLHKEKRVRDHWRTSTADSMVPTHPILQYMPFNRFFLLQRHIRLTDTNSISCGLPTPFAQANEWAEHIQQTSVALCQLGTCLAIDECIVGYTAVGKKRKRATGTAESSISLNPTQSVVIALVKQLPEQTYHIFFDNLFSSPNLLKALCQLGIGATGTAQVNCGFYQPFVEAKKADTRGNCWPWGMLKTAPTPDGQVNQFAWKDNALVLFLSTVYSGKEFEERIRRRPTTTQPRARPIQQKFGAEPVLRLPVPSIAAVYNDQMGGVDIDDQLRAGGGLDHRLPSTALGAAKLAANNLTA</sequence>
<dbReference type="PANTHER" id="PTHR46599">
    <property type="entry name" value="PIGGYBAC TRANSPOSABLE ELEMENT-DERIVED PROTEIN 4"/>
    <property type="match status" value="1"/>
</dbReference>
<accession>A0A0F8A064</accession>
<dbReference type="Proteomes" id="UP000054481">
    <property type="component" value="Unassembled WGS sequence"/>
</dbReference>
<organism evidence="3 4">
    <name type="scientific">Hirsutella minnesotensis 3608</name>
    <dbReference type="NCBI Taxonomy" id="1043627"/>
    <lineage>
        <taxon>Eukaryota</taxon>
        <taxon>Fungi</taxon>
        <taxon>Dikarya</taxon>
        <taxon>Ascomycota</taxon>
        <taxon>Pezizomycotina</taxon>
        <taxon>Sordariomycetes</taxon>
        <taxon>Hypocreomycetidae</taxon>
        <taxon>Hypocreales</taxon>
        <taxon>Ophiocordycipitaceae</taxon>
        <taxon>Hirsutella</taxon>
    </lineage>
</organism>
<proteinExistence type="predicted"/>
<feature type="domain" description="PiggyBac transposable element-derived protein" evidence="2">
    <location>
        <begin position="77"/>
        <end position="224"/>
    </location>
</feature>
<reference evidence="3 4" key="1">
    <citation type="journal article" date="2014" name="Genome Biol. Evol.">
        <title>Comparative genomics and transcriptomics analyses reveal divergent lifestyle features of nematode endoparasitic fungus Hirsutella minnesotensis.</title>
        <authorList>
            <person name="Lai Y."/>
            <person name="Liu K."/>
            <person name="Zhang X."/>
            <person name="Zhang X."/>
            <person name="Li K."/>
            <person name="Wang N."/>
            <person name="Shu C."/>
            <person name="Wu Y."/>
            <person name="Wang C."/>
            <person name="Bushley K.E."/>
            <person name="Xiang M."/>
            <person name="Liu X."/>
        </authorList>
    </citation>
    <scope>NUCLEOTIDE SEQUENCE [LARGE SCALE GENOMIC DNA]</scope>
    <source>
        <strain evidence="3 4">3608</strain>
    </source>
</reference>
<protein>
    <recommendedName>
        <fullName evidence="2">PiggyBac transposable element-derived protein domain-containing protein</fullName>
    </recommendedName>
</protein>
<gene>
    <name evidence="3" type="ORF">HIM_12377</name>
</gene>
<dbReference type="Pfam" id="PF13843">
    <property type="entry name" value="DDE_Tnp_1_7"/>
    <property type="match status" value="2"/>
</dbReference>
<dbReference type="InterPro" id="IPR029526">
    <property type="entry name" value="PGBD"/>
</dbReference>
<keyword evidence="4" id="KW-1185">Reference proteome</keyword>
<evidence type="ECO:0000313" key="3">
    <source>
        <dbReference type="EMBL" id="KJZ68234.1"/>
    </source>
</evidence>
<dbReference type="EMBL" id="KQ030969">
    <property type="protein sequence ID" value="KJZ68234.1"/>
    <property type="molecule type" value="Genomic_DNA"/>
</dbReference>
<evidence type="ECO:0000259" key="2">
    <source>
        <dbReference type="Pfam" id="PF13843"/>
    </source>
</evidence>
<evidence type="ECO:0000313" key="4">
    <source>
        <dbReference type="Proteomes" id="UP000054481"/>
    </source>
</evidence>
<feature type="domain" description="PiggyBac transposable element-derived protein" evidence="2">
    <location>
        <begin position="238"/>
        <end position="403"/>
    </location>
</feature>
<dbReference type="PANTHER" id="PTHR46599:SF3">
    <property type="entry name" value="PIGGYBAC TRANSPOSABLE ELEMENT-DERIVED PROTEIN 4"/>
    <property type="match status" value="1"/>
</dbReference>
<name>A0A0F8A064_9HYPO</name>
<dbReference type="OrthoDB" id="5428673at2759"/>
<feature type="region of interest" description="Disordered" evidence="1">
    <location>
        <begin position="92"/>
        <end position="115"/>
    </location>
</feature>